<dbReference type="AlphaFoldDB" id="A0A1I7TMV3"/>
<dbReference type="PANTHER" id="PTHR31379:SF1">
    <property type="entry name" value="F-BOX C PROTEIN-RELATED"/>
    <property type="match status" value="1"/>
</dbReference>
<keyword evidence="1" id="KW-1185">Reference proteome</keyword>
<dbReference type="WBParaSite" id="Csp11.Scaffold629.g10007.t1">
    <property type="protein sequence ID" value="Csp11.Scaffold629.g10007.t1"/>
    <property type="gene ID" value="Csp11.Scaffold629.g10007"/>
</dbReference>
<sequence length="420" mass="49175">MNSKPLSLDCLKSVLLNLDPNKRLLLSLQCPSIHALEKTVPLKIDTLKISDYEIGVNGTKYKCEIYQMNCCKNKPPYRVSGYDEDDDWVHDVNKFGVPDYGFEKKGSPWMSNGNEKLMDNECKIKELEYSISVEKQKCVQLLNFRPKNEENDGRPLNWSYGIFENVHARGRLYTDKELELLPNEERRMEAISFVNEQIDLMEKQLIPYENMRDNIEPRFEVHLIKEEGDSSTVVKRIKYTGDLKKDSKTIWELMLSKRQHVVVANEFIISTSRSTPLPCELKISTTKFKKDMPDEHIKSTIDLSGLPFEKMLPFLMNLVNQKVYLYDNYFFTNEIFALLIRSWVETKKPRGTCFIFEMKRNEKQVEQLFDFLCDHINGAFKGNKLVFIPMENLKAIKITYEQEKSSMRMAVVALRRRLPV</sequence>
<organism evidence="1 2">
    <name type="scientific">Caenorhabditis tropicalis</name>
    <dbReference type="NCBI Taxonomy" id="1561998"/>
    <lineage>
        <taxon>Eukaryota</taxon>
        <taxon>Metazoa</taxon>
        <taxon>Ecdysozoa</taxon>
        <taxon>Nematoda</taxon>
        <taxon>Chromadorea</taxon>
        <taxon>Rhabditida</taxon>
        <taxon>Rhabditina</taxon>
        <taxon>Rhabditomorpha</taxon>
        <taxon>Rhabditoidea</taxon>
        <taxon>Rhabditidae</taxon>
        <taxon>Peloderinae</taxon>
        <taxon>Caenorhabditis</taxon>
    </lineage>
</organism>
<evidence type="ECO:0000313" key="2">
    <source>
        <dbReference type="WBParaSite" id="Csp11.Scaffold629.g10007.t1"/>
    </source>
</evidence>
<accession>A0A1I7TMV3</accession>
<protein>
    <submittedName>
        <fullName evidence="2">F-box domain-containing protein</fullName>
    </submittedName>
</protein>
<dbReference type="InterPro" id="IPR021942">
    <property type="entry name" value="DUF3557"/>
</dbReference>
<dbReference type="Proteomes" id="UP000095282">
    <property type="component" value="Unplaced"/>
</dbReference>
<dbReference type="Pfam" id="PF12078">
    <property type="entry name" value="DUF3557"/>
    <property type="match status" value="1"/>
</dbReference>
<dbReference type="PANTHER" id="PTHR31379">
    <property type="entry name" value="F-BOX C PROTEIN-RELATED-RELATED"/>
    <property type="match status" value="1"/>
</dbReference>
<evidence type="ECO:0000313" key="1">
    <source>
        <dbReference type="Proteomes" id="UP000095282"/>
    </source>
</evidence>
<name>A0A1I7TMV3_9PELO</name>
<reference evidence="2" key="1">
    <citation type="submission" date="2016-11" db="UniProtKB">
        <authorList>
            <consortium name="WormBaseParasite"/>
        </authorList>
    </citation>
    <scope>IDENTIFICATION</scope>
</reference>
<proteinExistence type="predicted"/>